<keyword evidence="2" id="KW-0540">Nuclease</keyword>
<dbReference type="SMART" id="SM00990">
    <property type="entry name" value="VRR_NUC"/>
    <property type="match status" value="1"/>
</dbReference>
<dbReference type="GO" id="GO:0004518">
    <property type="term" value="F:nuclease activity"/>
    <property type="evidence" value="ECO:0007669"/>
    <property type="project" value="UniProtKB-KW"/>
</dbReference>
<protein>
    <submittedName>
        <fullName evidence="6">VRR-NUC domain containing protein</fullName>
    </submittedName>
</protein>
<dbReference type="EMBL" id="LR797311">
    <property type="protein sequence ID" value="CAB4201955.1"/>
    <property type="molecule type" value="Genomic_DNA"/>
</dbReference>
<feature type="domain" description="VRR-NUC" evidence="4">
    <location>
        <begin position="2"/>
        <end position="82"/>
    </location>
</feature>
<dbReference type="EMBL" id="LR797059">
    <property type="protein sequence ID" value="CAB4183731.1"/>
    <property type="molecule type" value="Genomic_DNA"/>
</dbReference>
<evidence type="ECO:0000259" key="4">
    <source>
        <dbReference type="SMART" id="SM00990"/>
    </source>
</evidence>
<organism evidence="6">
    <name type="scientific">uncultured Caudovirales phage</name>
    <dbReference type="NCBI Taxonomy" id="2100421"/>
    <lineage>
        <taxon>Viruses</taxon>
        <taxon>Duplodnaviria</taxon>
        <taxon>Heunggongvirae</taxon>
        <taxon>Uroviricota</taxon>
        <taxon>Caudoviricetes</taxon>
        <taxon>Peduoviridae</taxon>
        <taxon>Maltschvirus</taxon>
        <taxon>Maltschvirus maltsch</taxon>
    </lineage>
</organism>
<comment type="cofactor">
    <cofactor evidence="1">
        <name>Mg(2+)</name>
        <dbReference type="ChEBI" id="CHEBI:18420"/>
    </cofactor>
</comment>
<dbReference type="Pfam" id="PF08774">
    <property type="entry name" value="VRR_NUC"/>
    <property type="match status" value="1"/>
</dbReference>
<reference evidence="6" key="1">
    <citation type="submission" date="2020-05" db="EMBL/GenBank/DDBJ databases">
        <authorList>
            <person name="Chiriac C."/>
            <person name="Salcher M."/>
            <person name="Ghai R."/>
            <person name="Kavagutti S V."/>
        </authorList>
    </citation>
    <scope>NUCLEOTIDE SEQUENCE</scope>
</reference>
<dbReference type="InterPro" id="IPR014883">
    <property type="entry name" value="VRR_NUC"/>
</dbReference>
<evidence type="ECO:0000256" key="1">
    <source>
        <dbReference type="ARBA" id="ARBA00001946"/>
    </source>
</evidence>
<dbReference type="GO" id="GO:0003676">
    <property type="term" value="F:nucleic acid binding"/>
    <property type="evidence" value="ECO:0007669"/>
    <property type="project" value="InterPro"/>
</dbReference>
<proteinExistence type="predicted"/>
<dbReference type="GO" id="GO:0016788">
    <property type="term" value="F:hydrolase activity, acting on ester bonds"/>
    <property type="evidence" value="ECO:0007669"/>
    <property type="project" value="InterPro"/>
</dbReference>
<name>A0A6J5S190_9CAUD</name>
<evidence type="ECO:0000256" key="2">
    <source>
        <dbReference type="ARBA" id="ARBA00022722"/>
    </source>
</evidence>
<accession>A0A6J5S190</accession>
<keyword evidence="3" id="KW-0378">Hydrolase</keyword>
<evidence type="ECO:0000313" key="6">
    <source>
        <dbReference type="EMBL" id="CAB4201955.1"/>
    </source>
</evidence>
<evidence type="ECO:0000256" key="3">
    <source>
        <dbReference type="ARBA" id="ARBA00022801"/>
    </source>
</evidence>
<sequence>MDLERDIERHLVRRAIEQGGKAYKWVSPGHVGVADRIVLLPNGVVWFVELKSSTGRLSPLQKIFAADMVRMGMQYVVLRSKEEVDQWMQDRLNTSPAHLTALKR</sequence>
<dbReference type="Gene3D" id="3.40.1350.10">
    <property type="match status" value="1"/>
</dbReference>
<gene>
    <name evidence="5" type="ORF">UFOVP1101_4</name>
    <name evidence="6" type="ORF">UFOVP1362_22</name>
</gene>
<dbReference type="InterPro" id="IPR011856">
    <property type="entry name" value="tRNA_endonuc-like_dom_sf"/>
</dbReference>
<evidence type="ECO:0000313" key="5">
    <source>
        <dbReference type="EMBL" id="CAB4183731.1"/>
    </source>
</evidence>